<keyword evidence="2" id="KW-0813">Transport</keyword>
<evidence type="ECO:0000256" key="2">
    <source>
        <dbReference type="ARBA" id="ARBA00022448"/>
    </source>
</evidence>
<organism evidence="6 7">
    <name type="scientific">Populus alba x Populus x berolinensis</name>
    <dbReference type="NCBI Taxonomy" id="444605"/>
    <lineage>
        <taxon>Eukaryota</taxon>
        <taxon>Viridiplantae</taxon>
        <taxon>Streptophyta</taxon>
        <taxon>Embryophyta</taxon>
        <taxon>Tracheophyta</taxon>
        <taxon>Spermatophyta</taxon>
        <taxon>Magnoliopsida</taxon>
        <taxon>eudicotyledons</taxon>
        <taxon>Gunneridae</taxon>
        <taxon>Pentapetalae</taxon>
        <taxon>rosids</taxon>
        <taxon>fabids</taxon>
        <taxon>Malpighiales</taxon>
        <taxon>Salicaceae</taxon>
        <taxon>Saliceae</taxon>
        <taxon>Populus</taxon>
    </lineage>
</organism>
<dbReference type="Proteomes" id="UP001164929">
    <property type="component" value="Chromosome 8"/>
</dbReference>
<reference evidence="6" key="1">
    <citation type="journal article" date="2023" name="Mol. Ecol. Resour.">
        <title>Chromosome-level genome assembly of a triploid poplar Populus alba 'Berolinensis'.</title>
        <authorList>
            <person name="Chen S."/>
            <person name="Yu Y."/>
            <person name="Wang X."/>
            <person name="Wang S."/>
            <person name="Zhang T."/>
            <person name="Zhou Y."/>
            <person name="He R."/>
            <person name="Meng N."/>
            <person name="Wang Y."/>
            <person name="Liu W."/>
            <person name="Liu Z."/>
            <person name="Liu J."/>
            <person name="Guo Q."/>
            <person name="Huang H."/>
            <person name="Sederoff R.R."/>
            <person name="Wang G."/>
            <person name="Qu G."/>
            <person name="Chen S."/>
        </authorList>
    </citation>
    <scope>NUCLEOTIDE SEQUENCE</scope>
    <source>
        <strain evidence="6">SC-2020</strain>
    </source>
</reference>
<dbReference type="EMBL" id="JAQIZT010000008">
    <property type="protein sequence ID" value="KAJ6986435.1"/>
    <property type="molecule type" value="Genomic_DNA"/>
</dbReference>
<dbReference type="AlphaFoldDB" id="A0AAD6QD45"/>
<name>A0AAD6QD45_9ROSI</name>
<dbReference type="GO" id="GO:0005313">
    <property type="term" value="F:L-glutamate transmembrane transporter activity"/>
    <property type="evidence" value="ECO:0007669"/>
    <property type="project" value="TreeGrafter"/>
</dbReference>
<proteinExistence type="predicted"/>
<dbReference type="PANTHER" id="PTHR45649">
    <property type="entry name" value="AMINO-ACID PERMEASE BAT1"/>
    <property type="match status" value="1"/>
</dbReference>
<accession>A0AAD6QD45</accession>
<keyword evidence="5" id="KW-0472">Membrane</keyword>
<dbReference type="PANTHER" id="PTHR45649:SF30">
    <property type="entry name" value="AMINO-ACID PERMEASE BAT1"/>
    <property type="match status" value="1"/>
</dbReference>
<evidence type="ECO:0000313" key="6">
    <source>
        <dbReference type="EMBL" id="KAJ6986435.1"/>
    </source>
</evidence>
<evidence type="ECO:0000256" key="1">
    <source>
        <dbReference type="ARBA" id="ARBA00004141"/>
    </source>
</evidence>
<dbReference type="Gene3D" id="1.20.1740.10">
    <property type="entry name" value="Amino acid/polyamine transporter I"/>
    <property type="match status" value="1"/>
</dbReference>
<protein>
    <submittedName>
        <fullName evidence="6">Uncharacterized protein</fullName>
    </submittedName>
</protein>
<comment type="caution">
    <text evidence="6">The sequence shown here is derived from an EMBL/GenBank/DDBJ whole genome shotgun (WGS) entry which is preliminary data.</text>
</comment>
<dbReference type="GO" id="GO:0016020">
    <property type="term" value="C:membrane"/>
    <property type="evidence" value="ECO:0007669"/>
    <property type="project" value="UniProtKB-SubCell"/>
</dbReference>
<evidence type="ECO:0000256" key="4">
    <source>
        <dbReference type="ARBA" id="ARBA00022989"/>
    </source>
</evidence>
<gene>
    <name evidence="6" type="ORF">NC653_019818</name>
</gene>
<evidence type="ECO:0000256" key="3">
    <source>
        <dbReference type="ARBA" id="ARBA00022692"/>
    </source>
</evidence>
<evidence type="ECO:0000313" key="7">
    <source>
        <dbReference type="Proteomes" id="UP001164929"/>
    </source>
</evidence>
<keyword evidence="3" id="KW-0812">Transmembrane</keyword>
<comment type="subcellular location">
    <subcellularLocation>
        <location evidence="1">Membrane</location>
        <topology evidence="1">Multi-pass membrane protein</topology>
    </subcellularLocation>
</comment>
<dbReference type="GO" id="GO:0015180">
    <property type="term" value="F:L-alanine transmembrane transporter activity"/>
    <property type="evidence" value="ECO:0007669"/>
    <property type="project" value="TreeGrafter"/>
</dbReference>
<keyword evidence="7" id="KW-1185">Reference proteome</keyword>
<dbReference type="GO" id="GO:0015185">
    <property type="term" value="F:gamma-aminobutyric acid transmembrane transporter activity"/>
    <property type="evidence" value="ECO:0007669"/>
    <property type="project" value="TreeGrafter"/>
</dbReference>
<keyword evidence="4" id="KW-1133">Transmembrane helix</keyword>
<dbReference type="GO" id="GO:0015189">
    <property type="term" value="F:L-lysine transmembrane transporter activity"/>
    <property type="evidence" value="ECO:0007669"/>
    <property type="project" value="TreeGrafter"/>
</dbReference>
<sequence>MGPSNSYSTKRRRADWYNHTFTILVSILEGQFRYSNGWFIAGGFTMIVGLAMAEICSSYPTSCGLYYWSAKLAGPNLGPLCILDKWLVQHCWSGYNYESILAIWLPSVSTVINSNHFMCCGSYNTPFPLLQRKGLVPSLFLHTSTLIMGMESIVKRTFLCSGAFDEVKYTPHWVLRICSYDRGN</sequence>
<evidence type="ECO:0000256" key="5">
    <source>
        <dbReference type="ARBA" id="ARBA00023136"/>
    </source>
</evidence>